<dbReference type="RefSeq" id="WP_309799950.1">
    <property type="nucleotide sequence ID" value="NZ_BAAAHY010000004.1"/>
</dbReference>
<sequence>MFAIAIAAPLRPTAGPPPADLLDADRPAEAAARLGRLCHRLEELSPAVLLRPAADEAFGGTAAAAAVDVFLLLEDPESVVAAVLSALREGGCCLGVGIGGVGLPADPPSAGSLTGSGVRLALAAANEAARKKPGRTLPVLVRGAVPSQYADAAQSVLRLLGRLVTGRSEAEWRVLDQLAPGARGSQGAAAEVLGITSQAVSKAVGRAGWAEERDGRRAAALLLGAARQAVDEWS</sequence>
<reference evidence="1 2" key="1">
    <citation type="submission" date="2023-07" db="EMBL/GenBank/DDBJ databases">
        <title>Sequencing the genomes of 1000 actinobacteria strains.</title>
        <authorList>
            <person name="Klenk H.-P."/>
        </authorList>
    </citation>
    <scope>NUCLEOTIDE SEQUENCE [LARGE SCALE GENOMIC DNA]</scope>
    <source>
        <strain evidence="1 2">DSM 14555</strain>
    </source>
</reference>
<accession>A0ABU1JE55</accession>
<gene>
    <name evidence="1" type="ORF">JOE69_002946</name>
</gene>
<proteinExistence type="predicted"/>
<name>A0ABU1JE55_9MICC</name>
<keyword evidence="2" id="KW-1185">Reference proteome</keyword>
<dbReference type="Proteomes" id="UP001185069">
    <property type="component" value="Unassembled WGS sequence"/>
</dbReference>
<protein>
    <recommendedName>
        <fullName evidence="3">MarR family transcriptional regulator</fullName>
    </recommendedName>
</protein>
<evidence type="ECO:0008006" key="3">
    <source>
        <dbReference type="Google" id="ProtNLM"/>
    </source>
</evidence>
<evidence type="ECO:0000313" key="1">
    <source>
        <dbReference type="EMBL" id="MDR6270708.1"/>
    </source>
</evidence>
<organism evidence="1 2">
    <name type="scientific">Arthrobacter russicus</name>
    <dbReference type="NCBI Taxonomy" id="172040"/>
    <lineage>
        <taxon>Bacteria</taxon>
        <taxon>Bacillati</taxon>
        <taxon>Actinomycetota</taxon>
        <taxon>Actinomycetes</taxon>
        <taxon>Micrococcales</taxon>
        <taxon>Micrococcaceae</taxon>
        <taxon>Arthrobacter</taxon>
    </lineage>
</organism>
<dbReference type="EMBL" id="JAVDQF010000001">
    <property type="protein sequence ID" value="MDR6270708.1"/>
    <property type="molecule type" value="Genomic_DNA"/>
</dbReference>
<evidence type="ECO:0000313" key="2">
    <source>
        <dbReference type="Proteomes" id="UP001185069"/>
    </source>
</evidence>
<comment type="caution">
    <text evidence="1">The sequence shown here is derived from an EMBL/GenBank/DDBJ whole genome shotgun (WGS) entry which is preliminary data.</text>
</comment>